<protein>
    <submittedName>
        <fullName evidence="2">Uncharacterized protein DUF4402</fullName>
    </submittedName>
</protein>
<accession>A0A3M0A4G1</accession>
<evidence type="ECO:0000313" key="2">
    <source>
        <dbReference type="EMBL" id="RMA77678.1"/>
    </source>
</evidence>
<dbReference type="OrthoDB" id="1436810at2"/>
<organism evidence="2 3">
    <name type="scientific">Flavobacterium weaverense</name>
    <dbReference type="NCBI Taxonomy" id="271156"/>
    <lineage>
        <taxon>Bacteria</taxon>
        <taxon>Pseudomonadati</taxon>
        <taxon>Bacteroidota</taxon>
        <taxon>Flavobacteriia</taxon>
        <taxon>Flavobacteriales</taxon>
        <taxon>Flavobacteriaceae</taxon>
        <taxon>Flavobacterium</taxon>
    </lineage>
</organism>
<sequence>MNKIKFLAILAIAAFSNIANAQSSATASATATIVTPISITNTADMSFGMIAVNGSAGTVILSSDGGTIESGVTLQTGALSTPAKAAGFDVAGTANYGYSITIPTGDVTLTNPLNSSTMTISRFTSSLVGGKSTLNDLGKSSFTVGGTLNVAAGQVAGVYKNDKAITVTVNYN</sequence>
<dbReference type="Proteomes" id="UP000280368">
    <property type="component" value="Unassembled WGS sequence"/>
</dbReference>
<comment type="caution">
    <text evidence="2">The sequence shown here is derived from an EMBL/GenBank/DDBJ whole genome shotgun (WGS) entry which is preliminary data.</text>
</comment>
<dbReference type="AlphaFoldDB" id="A0A3M0A4G1"/>
<name>A0A3M0A4G1_9FLAO</name>
<proteinExistence type="predicted"/>
<reference evidence="2 3" key="1">
    <citation type="submission" date="2018-10" db="EMBL/GenBank/DDBJ databases">
        <title>Genomic Encyclopedia of Archaeal and Bacterial Type Strains, Phase II (KMG-II): from individual species to whole genera.</title>
        <authorList>
            <person name="Goeker M."/>
        </authorList>
    </citation>
    <scope>NUCLEOTIDE SEQUENCE [LARGE SCALE GENOMIC DNA]</scope>
    <source>
        <strain evidence="2 3">DSM 19727</strain>
    </source>
</reference>
<evidence type="ECO:0000256" key="1">
    <source>
        <dbReference type="SAM" id="SignalP"/>
    </source>
</evidence>
<evidence type="ECO:0000313" key="3">
    <source>
        <dbReference type="Proteomes" id="UP000280368"/>
    </source>
</evidence>
<dbReference type="InterPro" id="IPR025514">
    <property type="entry name" value="DUF4402"/>
</dbReference>
<keyword evidence="3" id="KW-1185">Reference proteome</keyword>
<dbReference type="EMBL" id="REFH01000007">
    <property type="protein sequence ID" value="RMA77678.1"/>
    <property type="molecule type" value="Genomic_DNA"/>
</dbReference>
<keyword evidence="1" id="KW-0732">Signal</keyword>
<feature type="signal peptide" evidence="1">
    <location>
        <begin position="1"/>
        <end position="21"/>
    </location>
</feature>
<gene>
    <name evidence="2" type="ORF">BC961_0019</name>
</gene>
<dbReference type="Pfam" id="PF14352">
    <property type="entry name" value="DUF4402"/>
    <property type="match status" value="1"/>
</dbReference>
<dbReference type="RefSeq" id="WP_121923828.1">
    <property type="nucleotide sequence ID" value="NZ_CBCSGA010000019.1"/>
</dbReference>
<feature type="chain" id="PRO_5018314942" evidence="1">
    <location>
        <begin position="22"/>
        <end position="172"/>
    </location>
</feature>